<dbReference type="PROSITE" id="PS51186">
    <property type="entry name" value="GNAT"/>
    <property type="match status" value="1"/>
</dbReference>
<dbReference type="InterPro" id="IPR000182">
    <property type="entry name" value="GNAT_dom"/>
</dbReference>
<reference evidence="3" key="1">
    <citation type="journal article" date="2019" name="Int. J. Syst. Evol. Microbiol.">
        <title>The Global Catalogue of Microorganisms (GCM) 10K type strain sequencing project: providing services to taxonomists for standard genome sequencing and annotation.</title>
        <authorList>
            <consortium name="The Broad Institute Genomics Platform"/>
            <consortium name="The Broad Institute Genome Sequencing Center for Infectious Disease"/>
            <person name="Wu L."/>
            <person name="Ma J."/>
        </authorList>
    </citation>
    <scope>NUCLEOTIDE SEQUENCE [LARGE SCALE GENOMIC DNA]</scope>
    <source>
        <strain evidence="3">JCM 14718</strain>
    </source>
</reference>
<dbReference type="CDD" id="cd04301">
    <property type="entry name" value="NAT_SF"/>
    <property type="match status" value="1"/>
</dbReference>
<evidence type="ECO:0000259" key="1">
    <source>
        <dbReference type="PROSITE" id="PS51186"/>
    </source>
</evidence>
<evidence type="ECO:0000313" key="3">
    <source>
        <dbReference type="Proteomes" id="UP001500618"/>
    </source>
</evidence>
<keyword evidence="3" id="KW-1185">Reference proteome</keyword>
<comment type="caution">
    <text evidence="2">The sequence shown here is derived from an EMBL/GenBank/DDBJ whole genome shotgun (WGS) entry which is preliminary data.</text>
</comment>
<evidence type="ECO:0000313" key="2">
    <source>
        <dbReference type="EMBL" id="GAA1691008.1"/>
    </source>
</evidence>
<dbReference type="Gene3D" id="3.40.630.30">
    <property type="match status" value="1"/>
</dbReference>
<feature type="domain" description="N-acetyltransferase" evidence="1">
    <location>
        <begin position="35"/>
        <end position="165"/>
    </location>
</feature>
<organism evidence="2 3">
    <name type="scientific">Fodinicola feengrottensis</name>
    <dbReference type="NCBI Taxonomy" id="435914"/>
    <lineage>
        <taxon>Bacteria</taxon>
        <taxon>Bacillati</taxon>
        <taxon>Actinomycetota</taxon>
        <taxon>Actinomycetes</taxon>
        <taxon>Mycobacteriales</taxon>
        <taxon>Fodinicola</taxon>
    </lineage>
</organism>
<dbReference type="InterPro" id="IPR016181">
    <property type="entry name" value="Acyl_CoA_acyltransferase"/>
</dbReference>
<proteinExistence type="predicted"/>
<dbReference type="Pfam" id="PF00583">
    <property type="entry name" value="Acetyltransf_1"/>
    <property type="match status" value="1"/>
</dbReference>
<dbReference type="RefSeq" id="WP_344312433.1">
    <property type="nucleotide sequence ID" value="NZ_BAAANY010000018.1"/>
</dbReference>
<sequence>MTEVVTYVEMTARDQLLPSAAVEGVGLSLEPPGDPVIRPLLARVAAPHAWPSLMWTDEQWTAWFAEPRRRLWSVRVDGAPVGVAELEAQQGPAVEIASFGLVPEFVGRGIGGYALTLAIEQAWRFDPTGDGPANRVWLHTSTLDHPHALQNYQRRGFRPYHTETR</sequence>
<protein>
    <submittedName>
        <fullName evidence="2">GNAT family N-acetyltransferase</fullName>
    </submittedName>
</protein>
<dbReference type="Proteomes" id="UP001500618">
    <property type="component" value="Unassembled WGS sequence"/>
</dbReference>
<dbReference type="SUPFAM" id="SSF55729">
    <property type="entry name" value="Acyl-CoA N-acyltransferases (Nat)"/>
    <property type="match status" value="1"/>
</dbReference>
<accession>A0ABP4TN88</accession>
<gene>
    <name evidence="2" type="ORF">GCM10009765_45590</name>
</gene>
<dbReference type="EMBL" id="BAAANY010000018">
    <property type="protein sequence ID" value="GAA1691008.1"/>
    <property type="molecule type" value="Genomic_DNA"/>
</dbReference>
<name>A0ABP4TN88_9ACTN</name>